<organism evidence="1">
    <name type="scientific">Siphoviridae sp. ctDEW4</name>
    <dbReference type="NCBI Taxonomy" id="2823569"/>
    <lineage>
        <taxon>Viruses</taxon>
        <taxon>Duplodnaviria</taxon>
        <taxon>Heunggongvirae</taxon>
        <taxon>Uroviricota</taxon>
        <taxon>Caudoviricetes</taxon>
    </lineage>
</organism>
<protein>
    <submittedName>
        <fullName evidence="1">Uncharacterized protein</fullName>
    </submittedName>
</protein>
<name>A0A8S5L827_9CAUD</name>
<sequence length="63" mass="7437">MGFLREGTLEDMERVRKQREYEEEAKRKAEFAVNPFGKYVVLRYLTGFKEWTVVSESRGGLSM</sequence>
<dbReference type="EMBL" id="BK014650">
    <property type="protein sequence ID" value="DAD65914.1"/>
    <property type="molecule type" value="Genomic_DNA"/>
</dbReference>
<accession>A0A8S5L827</accession>
<reference evidence="1" key="1">
    <citation type="journal article" date="2021" name="Proc. Natl. Acad. Sci. U.S.A.">
        <title>A Catalog of Tens of Thousands of Viruses from Human Metagenomes Reveals Hidden Associations with Chronic Diseases.</title>
        <authorList>
            <person name="Tisza M.J."/>
            <person name="Buck C.B."/>
        </authorList>
    </citation>
    <scope>NUCLEOTIDE SEQUENCE</scope>
    <source>
        <strain evidence="1">CtDEW4</strain>
    </source>
</reference>
<proteinExistence type="predicted"/>
<evidence type="ECO:0000313" key="1">
    <source>
        <dbReference type="EMBL" id="DAD65914.1"/>
    </source>
</evidence>